<reference evidence="4 5" key="1">
    <citation type="submission" date="2021-06" db="EMBL/GenBank/DDBJ databases">
        <authorList>
            <person name="Sun Q."/>
            <person name="Li D."/>
        </authorList>
    </citation>
    <scope>NUCLEOTIDE SEQUENCE [LARGE SCALE GENOMIC DNA]</scope>
    <source>
        <strain evidence="4 5">MSJ-11</strain>
    </source>
</reference>
<evidence type="ECO:0000313" key="4">
    <source>
        <dbReference type="EMBL" id="MBU5483749.1"/>
    </source>
</evidence>
<dbReference type="RefSeq" id="WP_216438104.1">
    <property type="nucleotide sequence ID" value="NZ_JAHLQF010000001.1"/>
</dbReference>
<evidence type="ECO:0000313" key="5">
    <source>
        <dbReference type="Proteomes" id="UP000726170"/>
    </source>
</evidence>
<dbReference type="PROSITE" id="PS50297">
    <property type="entry name" value="ANK_REP_REGION"/>
    <property type="match status" value="2"/>
</dbReference>
<keyword evidence="2 3" id="KW-0040">ANK repeat</keyword>
<organism evidence="4 5">
    <name type="scientific">Clostridium mobile</name>
    <dbReference type="NCBI Taxonomy" id="2841512"/>
    <lineage>
        <taxon>Bacteria</taxon>
        <taxon>Bacillati</taxon>
        <taxon>Bacillota</taxon>
        <taxon>Clostridia</taxon>
        <taxon>Eubacteriales</taxon>
        <taxon>Clostridiaceae</taxon>
        <taxon>Clostridium</taxon>
    </lineage>
</organism>
<evidence type="ECO:0000256" key="1">
    <source>
        <dbReference type="ARBA" id="ARBA00022737"/>
    </source>
</evidence>
<gene>
    <name evidence="4" type="ORF">KQI86_05355</name>
</gene>
<keyword evidence="1" id="KW-0677">Repeat</keyword>
<evidence type="ECO:0000256" key="2">
    <source>
        <dbReference type="ARBA" id="ARBA00023043"/>
    </source>
</evidence>
<dbReference type="EMBL" id="JAHLQF010000001">
    <property type="protein sequence ID" value="MBU5483749.1"/>
    <property type="molecule type" value="Genomic_DNA"/>
</dbReference>
<dbReference type="InterPro" id="IPR002110">
    <property type="entry name" value="Ankyrin_rpt"/>
</dbReference>
<feature type="repeat" description="ANK" evidence="3">
    <location>
        <begin position="70"/>
        <end position="104"/>
    </location>
</feature>
<comment type="caution">
    <text evidence="4">The sequence shown here is derived from an EMBL/GenBank/DDBJ whole genome shotgun (WGS) entry which is preliminary data.</text>
</comment>
<dbReference type="Pfam" id="PF12796">
    <property type="entry name" value="Ank_2"/>
    <property type="match status" value="1"/>
</dbReference>
<feature type="repeat" description="ANK" evidence="3">
    <location>
        <begin position="37"/>
        <end position="69"/>
    </location>
</feature>
<dbReference type="Proteomes" id="UP000726170">
    <property type="component" value="Unassembled WGS sequence"/>
</dbReference>
<name>A0ABS6EEY2_9CLOT</name>
<sequence>MYNLEDLYKAIAIYQDVELLRKITEENPKLLHEKDKFGFSSIHYAADGEEEEILQLLLDNGVDVNDKNDDGNTPLHCLAANGEESEEIITILLENGADKTIINNNVETALDIAKAREDIDNINLLK</sequence>
<dbReference type="PANTHER" id="PTHR24201:SF16">
    <property type="entry name" value="ANKYRIN-1-LIKE-RELATED"/>
    <property type="match status" value="1"/>
</dbReference>
<accession>A0ABS6EEY2</accession>
<evidence type="ECO:0000256" key="3">
    <source>
        <dbReference type="PROSITE-ProRule" id="PRU00023"/>
    </source>
</evidence>
<dbReference type="SMART" id="SM00248">
    <property type="entry name" value="ANK"/>
    <property type="match status" value="2"/>
</dbReference>
<dbReference type="PROSITE" id="PS50088">
    <property type="entry name" value="ANK_REPEAT"/>
    <property type="match status" value="2"/>
</dbReference>
<protein>
    <submittedName>
        <fullName evidence="4">Ankyrin repeat domain-containing protein</fullName>
    </submittedName>
</protein>
<dbReference type="PANTHER" id="PTHR24201">
    <property type="entry name" value="ANK_REP_REGION DOMAIN-CONTAINING PROTEIN"/>
    <property type="match status" value="1"/>
</dbReference>
<keyword evidence="5" id="KW-1185">Reference proteome</keyword>
<dbReference type="InterPro" id="IPR050776">
    <property type="entry name" value="Ank_Repeat/CDKN_Inhibitor"/>
</dbReference>
<proteinExistence type="predicted"/>